<dbReference type="SUPFAM" id="SSF46689">
    <property type="entry name" value="Homeodomain-like"/>
    <property type="match status" value="1"/>
</dbReference>
<evidence type="ECO:0008006" key="4">
    <source>
        <dbReference type="Google" id="ProtNLM"/>
    </source>
</evidence>
<evidence type="ECO:0000256" key="1">
    <source>
        <dbReference type="SAM" id="MobiDB-lite"/>
    </source>
</evidence>
<dbReference type="EMBL" id="FOGZ01000003">
    <property type="protein sequence ID" value="SER60339.1"/>
    <property type="molecule type" value="Genomic_DNA"/>
</dbReference>
<organism evidence="2 3">
    <name type="scientific">Propionibacterium cyclohexanicum</name>
    <dbReference type="NCBI Taxonomy" id="64702"/>
    <lineage>
        <taxon>Bacteria</taxon>
        <taxon>Bacillati</taxon>
        <taxon>Actinomycetota</taxon>
        <taxon>Actinomycetes</taxon>
        <taxon>Propionibacteriales</taxon>
        <taxon>Propionibacteriaceae</taxon>
        <taxon>Propionibacterium</taxon>
    </lineage>
</organism>
<sequence length="150" mass="16381">MTIRTAESYDLVAQTIGVWVKEYRKKYPKPGTENLTSTESKEIEQLRKELREARVEIEFLKKRQPSSRRSYSSRPHHDPGRRRRAPGPGGPGHGGQPQSCGGNPCGGALDAPLGGWLMAAAALAGDDSLVRSPVRRETSRSLMGVASLTI</sequence>
<keyword evidence="3" id="KW-1185">Reference proteome</keyword>
<evidence type="ECO:0000313" key="3">
    <source>
        <dbReference type="Proteomes" id="UP000198815"/>
    </source>
</evidence>
<proteinExistence type="predicted"/>
<dbReference type="InterPro" id="IPR009057">
    <property type="entry name" value="Homeodomain-like_sf"/>
</dbReference>
<evidence type="ECO:0000313" key="2">
    <source>
        <dbReference type="EMBL" id="SER60339.1"/>
    </source>
</evidence>
<name>A0A1H9QKE3_9ACTN</name>
<gene>
    <name evidence="2" type="ORF">SAMN05443377_103139</name>
</gene>
<dbReference type="Proteomes" id="UP000198815">
    <property type="component" value="Unassembled WGS sequence"/>
</dbReference>
<accession>A0A1H9QKE3</accession>
<dbReference type="STRING" id="64702.SAMN05443377_103139"/>
<feature type="region of interest" description="Disordered" evidence="1">
    <location>
        <begin position="58"/>
        <end position="107"/>
    </location>
</feature>
<reference evidence="2 3" key="1">
    <citation type="submission" date="2016-10" db="EMBL/GenBank/DDBJ databases">
        <authorList>
            <person name="de Groot N.N."/>
        </authorList>
    </citation>
    <scope>NUCLEOTIDE SEQUENCE [LARGE SCALE GENOMIC DNA]</scope>
    <source>
        <strain evidence="2 3">DSM 16859</strain>
    </source>
</reference>
<dbReference type="AlphaFoldDB" id="A0A1H9QKE3"/>
<protein>
    <recommendedName>
        <fullName evidence="4">Transposase</fullName>
    </recommendedName>
</protein>